<dbReference type="InterPro" id="IPR036188">
    <property type="entry name" value="FAD/NAD-bd_sf"/>
</dbReference>
<dbReference type="PANTHER" id="PTHR22912">
    <property type="entry name" value="DISULFIDE OXIDOREDUCTASE"/>
    <property type="match status" value="1"/>
</dbReference>
<evidence type="ECO:0000256" key="5">
    <source>
        <dbReference type="ARBA" id="ARBA00022827"/>
    </source>
</evidence>
<evidence type="ECO:0000313" key="13">
    <source>
        <dbReference type="Proteomes" id="UP000298642"/>
    </source>
</evidence>
<proteinExistence type="inferred from homology"/>
<dbReference type="CDD" id="cd06849">
    <property type="entry name" value="lipoyl_domain"/>
    <property type="match status" value="1"/>
</dbReference>
<comment type="cofactor">
    <cofactor evidence="10">
        <name>FAD</name>
        <dbReference type="ChEBI" id="CHEBI:57692"/>
    </cofactor>
    <text evidence="10">Binds 1 FAD per subunit.</text>
</comment>
<comment type="catalytic activity">
    <reaction evidence="10">
        <text>N(6)-[(R)-dihydrolipoyl]-L-lysyl-[protein] + NAD(+) = N(6)-[(R)-lipoyl]-L-lysyl-[protein] + NADH + H(+)</text>
        <dbReference type="Rhea" id="RHEA:15045"/>
        <dbReference type="Rhea" id="RHEA-COMP:10474"/>
        <dbReference type="Rhea" id="RHEA-COMP:10475"/>
        <dbReference type="ChEBI" id="CHEBI:15378"/>
        <dbReference type="ChEBI" id="CHEBI:57540"/>
        <dbReference type="ChEBI" id="CHEBI:57945"/>
        <dbReference type="ChEBI" id="CHEBI:83099"/>
        <dbReference type="ChEBI" id="CHEBI:83100"/>
        <dbReference type="EC" id="1.8.1.4"/>
    </reaction>
</comment>
<dbReference type="Gene3D" id="3.50.50.60">
    <property type="entry name" value="FAD/NAD(P)-binding domain"/>
    <property type="match status" value="2"/>
</dbReference>
<dbReference type="GO" id="GO:0004148">
    <property type="term" value="F:dihydrolipoyl dehydrogenase (NADH) activity"/>
    <property type="evidence" value="ECO:0007669"/>
    <property type="project" value="UniProtKB-EC"/>
</dbReference>
<evidence type="ECO:0000256" key="6">
    <source>
        <dbReference type="ARBA" id="ARBA00023002"/>
    </source>
</evidence>
<dbReference type="RefSeq" id="WP_119310589.1">
    <property type="nucleotide sequence ID" value="NZ_CP034413.3"/>
</dbReference>
<keyword evidence="4 10" id="KW-0285">Flavoprotein</keyword>
<dbReference type="NCBIfam" id="TIGR01350">
    <property type="entry name" value="lipoamide_DH"/>
    <property type="match status" value="1"/>
</dbReference>
<dbReference type="EC" id="1.8.1.4" evidence="10"/>
<dbReference type="Pfam" id="PF00364">
    <property type="entry name" value="Biotin_lipoyl"/>
    <property type="match status" value="1"/>
</dbReference>
<evidence type="ECO:0000256" key="3">
    <source>
        <dbReference type="ARBA" id="ARBA00022490"/>
    </source>
</evidence>
<dbReference type="GO" id="GO:0006103">
    <property type="term" value="P:2-oxoglutarate metabolic process"/>
    <property type="evidence" value="ECO:0007669"/>
    <property type="project" value="TreeGrafter"/>
</dbReference>
<dbReference type="Pfam" id="PF02852">
    <property type="entry name" value="Pyr_redox_dim"/>
    <property type="match status" value="1"/>
</dbReference>
<evidence type="ECO:0000256" key="4">
    <source>
        <dbReference type="ARBA" id="ARBA00022630"/>
    </source>
</evidence>
<accession>A0A4D7B0N7</accession>
<organism evidence="12 13">
    <name type="scientific">Dysosmobacter welbionis</name>
    <dbReference type="NCBI Taxonomy" id="2093857"/>
    <lineage>
        <taxon>Bacteria</taxon>
        <taxon>Bacillati</taxon>
        <taxon>Bacillota</taxon>
        <taxon>Clostridia</taxon>
        <taxon>Eubacteriales</taxon>
        <taxon>Oscillospiraceae</taxon>
        <taxon>Dysosmobacter</taxon>
    </lineage>
</organism>
<comment type="miscellaneous">
    <text evidence="10">The active site is a redox-active disulfide bond.</text>
</comment>
<evidence type="ECO:0000256" key="1">
    <source>
        <dbReference type="ARBA" id="ARBA00007532"/>
    </source>
</evidence>
<name>A0A4D7B0N7_9FIRM</name>
<dbReference type="PRINTS" id="PR00368">
    <property type="entry name" value="FADPNR"/>
</dbReference>
<evidence type="ECO:0000256" key="8">
    <source>
        <dbReference type="ARBA" id="ARBA00023157"/>
    </source>
</evidence>
<dbReference type="InterPro" id="IPR023753">
    <property type="entry name" value="FAD/NAD-binding_dom"/>
</dbReference>
<feature type="domain" description="Lipoyl-binding" evidence="11">
    <location>
        <begin position="2"/>
        <end position="77"/>
    </location>
</feature>
<dbReference type="Proteomes" id="UP000298642">
    <property type="component" value="Chromosome"/>
</dbReference>
<reference evidence="13" key="1">
    <citation type="submission" date="2018-12" db="EMBL/GenBank/DDBJ databases">
        <title>Dusodibacter welbiota gen. nov., sp. nov., isolated from human faeces and emended description of the Oscillibacter genus.</title>
        <authorList>
            <person name="Le Roy T."/>
            <person name="Van der Smissen P."/>
            <person name="Delzenne N."/>
            <person name="Muccioli G."/>
            <person name="Collet J.F."/>
            <person name="Cani P.D."/>
        </authorList>
    </citation>
    <scope>NUCLEOTIDE SEQUENCE [LARGE SCALE GENOMIC DNA]</scope>
    <source>
        <strain evidence="13">J115</strain>
    </source>
</reference>
<evidence type="ECO:0000256" key="10">
    <source>
        <dbReference type="RuleBase" id="RU003692"/>
    </source>
</evidence>
<dbReference type="Gene3D" id="2.40.50.100">
    <property type="match status" value="1"/>
</dbReference>
<dbReference type="FunFam" id="3.30.390.30:FF:000001">
    <property type="entry name" value="Dihydrolipoyl dehydrogenase"/>
    <property type="match status" value="1"/>
</dbReference>
<dbReference type="PANTHER" id="PTHR22912:SF217">
    <property type="entry name" value="DIHYDROLIPOYL DEHYDROGENASE"/>
    <property type="match status" value="1"/>
</dbReference>
<dbReference type="Pfam" id="PF07992">
    <property type="entry name" value="Pyr_redox_2"/>
    <property type="match status" value="1"/>
</dbReference>
<keyword evidence="8" id="KW-1015">Disulfide bond</keyword>
<dbReference type="AlphaFoldDB" id="A0A4D7B0N7"/>
<keyword evidence="5 10" id="KW-0274">FAD</keyword>
<dbReference type="InterPro" id="IPR004099">
    <property type="entry name" value="Pyr_nucl-diS_OxRdtase_dimer"/>
</dbReference>
<dbReference type="Gene3D" id="3.30.390.30">
    <property type="match status" value="1"/>
</dbReference>
<evidence type="ECO:0000256" key="9">
    <source>
        <dbReference type="ARBA" id="ARBA00023284"/>
    </source>
</evidence>
<evidence type="ECO:0000256" key="2">
    <source>
        <dbReference type="ARBA" id="ARBA00016961"/>
    </source>
</evidence>
<dbReference type="SUPFAM" id="SSF51230">
    <property type="entry name" value="Single hybrid motif"/>
    <property type="match status" value="1"/>
</dbReference>
<dbReference type="PROSITE" id="PS50968">
    <property type="entry name" value="BIOTINYL_LIPOYL"/>
    <property type="match status" value="1"/>
</dbReference>
<dbReference type="InterPro" id="IPR016156">
    <property type="entry name" value="FAD/NAD-linked_Rdtase_dimer_sf"/>
</dbReference>
<dbReference type="InterPro" id="IPR012999">
    <property type="entry name" value="Pyr_OxRdtase_I_AS"/>
</dbReference>
<dbReference type="InterPro" id="IPR000089">
    <property type="entry name" value="Biotin_lipoyl"/>
</dbReference>
<evidence type="ECO:0000256" key="7">
    <source>
        <dbReference type="ARBA" id="ARBA00023027"/>
    </source>
</evidence>
<evidence type="ECO:0000259" key="11">
    <source>
        <dbReference type="PROSITE" id="PS50968"/>
    </source>
</evidence>
<dbReference type="EMBL" id="CP034413">
    <property type="protein sequence ID" value="QCI60067.1"/>
    <property type="molecule type" value="Genomic_DNA"/>
</dbReference>
<dbReference type="InterPro" id="IPR050151">
    <property type="entry name" value="Class-I_Pyr_Nuc-Dis_Oxidored"/>
</dbReference>
<dbReference type="InterPro" id="IPR006258">
    <property type="entry name" value="Lipoamide_DH"/>
</dbReference>
<keyword evidence="13" id="KW-1185">Reference proteome</keyword>
<keyword evidence="6 10" id="KW-0560">Oxidoreductase</keyword>
<dbReference type="SUPFAM" id="SSF51905">
    <property type="entry name" value="FAD/NAD(P)-binding domain"/>
    <property type="match status" value="1"/>
</dbReference>
<keyword evidence="3" id="KW-0963">Cytoplasm</keyword>
<comment type="similarity">
    <text evidence="1 10">Belongs to the class-I pyridine nucleotide-disulfide oxidoreductase family.</text>
</comment>
<dbReference type="InterPro" id="IPR011053">
    <property type="entry name" value="Single_hybrid_motif"/>
</dbReference>
<dbReference type="SUPFAM" id="SSF55424">
    <property type="entry name" value="FAD/NAD-linked reductases, dimerisation (C-terminal) domain"/>
    <property type="match status" value="1"/>
</dbReference>
<dbReference type="PRINTS" id="PR00411">
    <property type="entry name" value="PNDRDTASEI"/>
</dbReference>
<evidence type="ECO:0000313" key="12">
    <source>
        <dbReference type="EMBL" id="QCI60067.1"/>
    </source>
</evidence>
<dbReference type="PROSITE" id="PS00076">
    <property type="entry name" value="PYRIDINE_REDOX_1"/>
    <property type="match status" value="1"/>
</dbReference>
<dbReference type="GO" id="GO:0050660">
    <property type="term" value="F:flavin adenine dinucleotide binding"/>
    <property type="evidence" value="ECO:0007669"/>
    <property type="project" value="InterPro"/>
</dbReference>
<gene>
    <name evidence="12" type="primary">lpdA</name>
    <name evidence="12" type="ORF">EIO64_13280</name>
</gene>
<dbReference type="KEGG" id="obj:EIO64_13280"/>
<sequence length="579" mass="59805">MATEVLMPKLGLTMTEGTIEEWKFKEGDTVKKGDILFSVATDKLTNDVEAEEDGTLLKILLPEGETAPCKSVIAWIGAAGEAVPDAAGAAAPAAPAPAAPAAPAPAAAPAAAGQKTVIVVGGGPGGYVAAIRAAQLGAKVTLVEREHIGGTCLNIGCIPTKCLLHSAELVSEIKEQGADIGVKVSGVEVDFPQVIAHKNAISKQLTQGVAGLLKQNKVARVDGEASFTGPKTLSVKKSDGSVEEMTADAIIVATGSVNAQPPIPGLKENPNCIDSTGALSLEKLPKSMVVIGGGVIGLELACAYAAFGTKITVVEALDHMLPMLDGDLTAIGVKHMKKMGMEFNLECPVQAVEASPVGAKVVCKNKAGETVSFEAEKVLVAIGRKANTASLNLEAAGLANDRGRIIVNDKMETSVPGVYAIGDCVFGKAQLAHTASAMGEVAAENIMGIPAVYDEKTNPTCVYMEPEAASVGLTEEQCKAKGIDYKVGKFPLVANGKSLIINGGEGLVKIIADAKYEEVLGMHIIGPRATDLIAEGALALRLEATVDELISTIHSHPTVSESVRECALNVQKRAIHIKN</sequence>
<protein>
    <recommendedName>
        <fullName evidence="2 10">Dihydrolipoyl dehydrogenase</fullName>
        <ecNumber evidence="10">1.8.1.4</ecNumber>
    </recommendedName>
</protein>
<keyword evidence="9 10" id="KW-0676">Redox-active center</keyword>
<keyword evidence="7 10" id="KW-0520">NAD</keyword>